<keyword evidence="11" id="KW-1185">Reference proteome</keyword>
<evidence type="ECO:0000256" key="4">
    <source>
        <dbReference type="ARBA" id="ARBA00022825"/>
    </source>
</evidence>
<organism evidence="10 11">
    <name type="scientific">Actinomadura fulvescens</name>
    <dbReference type="NCBI Taxonomy" id="46160"/>
    <lineage>
        <taxon>Bacteria</taxon>
        <taxon>Bacillati</taxon>
        <taxon>Actinomycetota</taxon>
        <taxon>Actinomycetes</taxon>
        <taxon>Streptosporangiales</taxon>
        <taxon>Thermomonosporaceae</taxon>
        <taxon>Actinomadura</taxon>
    </lineage>
</organism>
<dbReference type="EMBL" id="BAAATD010000005">
    <property type="protein sequence ID" value="GAA2602700.1"/>
    <property type="molecule type" value="Genomic_DNA"/>
</dbReference>
<feature type="active site" description="Charge relay system" evidence="5">
    <location>
        <position position="73"/>
    </location>
</feature>
<dbReference type="Pfam" id="PF00082">
    <property type="entry name" value="Peptidase_S8"/>
    <property type="match status" value="1"/>
</dbReference>
<name>A0ABP6C7C5_9ACTN</name>
<evidence type="ECO:0000256" key="8">
    <source>
        <dbReference type="SAM" id="SignalP"/>
    </source>
</evidence>
<reference evidence="11" key="1">
    <citation type="journal article" date="2019" name="Int. J. Syst. Evol. Microbiol.">
        <title>The Global Catalogue of Microorganisms (GCM) 10K type strain sequencing project: providing services to taxonomists for standard genome sequencing and annotation.</title>
        <authorList>
            <consortium name="The Broad Institute Genomics Platform"/>
            <consortium name="The Broad Institute Genome Sequencing Center for Infectious Disease"/>
            <person name="Wu L."/>
            <person name="Ma J."/>
        </authorList>
    </citation>
    <scope>NUCLEOTIDE SEQUENCE [LARGE SCALE GENOMIC DNA]</scope>
    <source>
        <strain evidence="11">JCM 6833</strain>
    </source>
</reference>
<keyword evidence="7" id="KW-0812">Transmembrane</keyword>
<dbReference type="PANTHER" id="PTHR43806:SF11">
    <property type="entry name" value="CEREVISIN-RELATED"/>
    <property type="match status" value="1"/>
</dbReference>
<keyword evidence="3 5" id="KW-0378">Hydrolase</keyword>
<dbReference type="PANTHER" id="PTHR43806">
    <property type="entry name" value="PEPTIDASE S8"/>
    <property type="match status" value="1"/>
</dbReference>
<dbReference type="InterPro" id="IPR015500">
    <property type="entry name" value="Peptidase_S8_subtilisin-rel"/>
</dbReference>
<keyword evidence="7" id="KW-1133">Transmembrane helix</keyword>
<dbReference type="InterPro" id="IPR000209">
    <property type="entry name" value="Peptidase_S8/S53_dom"/>
</dbReference>
<evidence type="ECO:0000313" key="10">
    <source>
        <dbReference type="EMBL" id="GAA2602700.1"/>
    </source>
</evidence>
<dbReference type="PRINTS" id="PR00723">
    <property type="entry name" value="SUBTILISIN"/>
</dbReference>
<protein>
    <submittedName>
        <fullName evidence="10">Type VII secretion-associated serine protease mycosin</fullName>
    </submittedName>
</protein>
<feature type="transmembrane region" description="Helical" evidence="7">
    <location>
        <begin position="382"/>
        <end position="405"/>
    </location>
</feature>
<dbReference type="InterPro" id="IPR036852">
    <property type="entry name" value="Peptidase_S8/S53_dom_sf"/>
</dbReference>
<dbReference type="Proteomes" id="UP001501509">
    <property type="component" value="Unassembled WGS sequence"/>
</dbReference>
<evidence type="ECO:0000256" key="2">
    <source>
        <dbReference type="ARBA" id="ARBA00022670"/>
    </source>
</evidence>
<evidence type="ECO:0000313" key="11">
    <source>
        <dbReference type="Proteomes" id="UP001501509"/>
    </source>
</evidence>
<feature type="signal peptide" evidence="8">
    <location>
        <begin position="1"/>
        <end position="39"/>
    </location>
</feature>
<evidence type="ECO:0000256" key="1">
    <source>
        <dbReference type="ARBA" id="ARBA00011073"/>
    </source>
</evidence>
<feature type="region of interest" description="Disordered" evidence="6">
    <location>
        <begin position="78"/>
        <end position="104"/>
    </location>
</feature>
<keyword evidence="4 5" id="KW-0720">Serine protease</keyword>
<dbReference type="Gene3D" id="3.40.50.200">
    <property type="entry name" value="Peptidase S8/S53 domain"/>
    <property type="match status" value="1"/>
</dbReference>
<feature type="domain" description="Peptidase S8/S53" evidence="9">
    <location>
        <begin position="64"/>
        <end position="331"/>
    </location>
</feature>
<feature type="chain" id="PRO_5046576331" evidence="8">
    <location>
        <begin position="40"/>
        <end position="441"/>
    </location>
</feature>
<sequence>MGSMGARRAAVTPSRRAAAALLALTIGAAPLLAPAPARADAVREAQLPVLETLSVPAAWKQTRGEGVTVAVVDSGTDANQPDLKGSVTTGPNMLADVDRGTRPKREHGTAMAALIAGHGHGPGGDSGVIGIAPKARVLAIRAIAEPEDASYRRYKSDGEGDGVAEGIRYAADHGADVINLSLGQYNEERNEREAIGYAIKKGVVVIAAAGNDGDRKRRLDKDGFAPYSYPASYPGVIAVAATTPGHERARFSNRNYSVVVGAPGDEIVYAAPGGEYGMGGGTSQASAIVSGIAALIRAKHPDLPPALVSQALVVSARNGPSGKYNPELGFGEVNAARALAAAAALAAPRAGQAGKAAGRRFAEGPPPGPVAIIERPAWLRPVIIGIIVLGTGGAAAAVVIAVALARRNPRPPAPVLAATPAPHEIVPPRHPYGPGGQGHSY</sequence>
<evidence type="ECO:0000256" key="5">
    <source>
        <dbReference type="PROSITE-ProRule" id="PRU01240"/>
    </source>
</evidence>
<keyword evidence="7" id="KW-0472">Membrane</keyword>
<evidence type="ECO:0000256" key="3">
    <source>
        <dbReference type="ARBA" id="ARBA00022801"/>
    </source>
</evidence>
<feature type="region of interest" description="Disordered" evidence="6">
    <location>
        <begin position="418"/>
        <end position="441"/>
    </location>
</feature>
<feature type="active site" description="Charge relay system" evidence="5">
    <location>
        <position position="283"/>
    </location>
</feature>
<evidence type="ECO:0000256" key="6">
    <source>
        <dbReference type="SAM" id="MobiDB-lite"/>
    </source>
</evidence>
<comment type="caution">
    <text evidence="10">The sequence shown here is derived from an EMBL/GenBank/DDBJ whole genome shotgun (WGS) entry which is preliminary data.</text>
</comment>
<dbReference type="InterPro" id="IPR050131">
    <property type="entry name" value="Peptidase_S8_subtilisin-like"/>
</dbReference>
<feature type="active site" description="Charge relay system" evidence="5">
    <location>
        <position position="107"/>
    </location>
</feature>
<gene>
    <name evidence="10" type="primary">mycP_3</name>
    <name evidence="10" type="ORF">GCM10010411_40670</name>
</gene>
<comment type="similarity">
    <text evidence="1 5">Belongs to the peptidase S8 family.</text>
</comment>
<dbReference type="RefSeq" id="WP_344543049.1">
    <property type="nucleotide sequence ID" value="NZ_BAAATD010000005.1"/>
</dbReference>
<keyword evidence="2 5" id="KW-0645">Protease</keyword>
<dbReference type="GO" id="GO:0006508">
    <property type="term" value="P:proteolysis"/>
    <property type="evidence" value="ECO:0007669"/>
    <property type="project" value="UniProtKB-KW"/>
</dbReference>
<dbReference type="GO" id="GO:0008233">
    <property type="term" value="F:peptidase activity"/>
    <property type="evidence" value="ECO:0007669"/>
    <property type="project" value="UniProtKB-KW"/>
</dbReference>
<accession>A0ABP6C7C5</accession>
<dbReference type="SUPFAM" id="SSF52743">
    <property type="entry name" value="Subtilisin-like"/>
    <property type="match status" value="1"/>
</dbReference>
<proteinExistence type="inferred from homology"/>
<evidence type="ECO:0000256" key="7">
    <source>
        <dbReference type="SAM" id="Phobius"/>
    </source>
</evidence>
<keyword evidence="8" id="KW-0732">Signal</keyword>
<evidence type="ECO:0000259" key="9">
    <source>
        <dbReference type="Pfam" id="PF00082"/>
    </source>
</evidence>
<dbReference type="PROSITE" id="PS51892">
    <property type="entry name" value="SUBTILASE"/>
    <property type="match status" value="1"/>
</dbReference>